<evidence type="ECO:0000313" key="4">
    <source>
        <dbReference type="Proteomes" id="UP000321523"/>
    </source>
</evidence>
<keyword evidence="4" id="KW-1185">Reference proteome</keyword>
<organism evidence="3 4">
    <name type="scientific">Skermanella aerolata</name>
    <dbReference type="NCBI Taxonomy" id="393310"/>
    <lineage>
        <taxon>Bacteria</taxon>
        <taxon>Pseudomonadati</taxon>
        <taxon>Pseudomonadota</taxon>
        <taxon>Alphaproteobacteria</taxon>
        <taxon>Rhodospirillales</taxon>
        <taxon>Azospirillaceae</taxon>
        <taxon>Skermanella</taxon>
    </lineage>
</organism>
<evidence type="ECO:0000313" key="3">
    <source>
        <dbReference type="EMBL" id="GEO37899.1"/>
    </source>
</evidence>
<feature type="region of interest" description="Disordered" evidence="1">
    <location>
        <begin position="34"/>
        <end position="119"/>
    </location>
</feature>
<feature type="chain" id="PRO_5022172057" evidence="2">
    <location>
        <begin position="25"/>
        <end position="119"/>
    </location>
</feature>
<dbReference type="AlphaFoldDB" id="A0A512DN49"/>
<keyword evidence="2" id="KW-0732">Signal</keyword>
<sequence length="119" mass="12509">MSQLLAAVAVALVLPMLSSSPALASPVHKVATDAPSVLAQQRGTGPSRGLAPIRPPTVRPPPAPRSLPNLTPQPSYQPPVQPQRPAVRPPPDYRPPTDSGPPGEYRRLPPPGAGQFNRD</sequence>
<feature type="signal peptide" evidence="2">
    <location>
        <begin position="1"/>
        <end position="24"/>
    </location>
</feature>
<gene>
    <name evidence="3" type="ORF">SAE02_20470</name>
</gene>
<dbReference type="EMBL" id="BJYZ01000007">
    <property type="protein sequence ID" value="GEO37899.1"/>
    <property type="molecule type" value="Genomic_DNA"/>
</dbReference>
<feature type="compositionally biased region" description="Pro residues" evidence="1">
    <location>
        <begin position="53"/>
        <end position="65"/>
    </location>
</feature>
<dbReference type="RefSeq" id="WP_044430724.1">
    <property type="nucleotide sequence ID" value="NZ_BJYZ01000007.1"/>
</dbReference>
<evidence type="ECO:0000256" key="2">
    <source>
        <dbReference type="SAM" id="SignalP"/>
    </source>
</evidence>
<comment type="caution">
    <text evidence="3">The sequence shown here is derived from an EMBL/GenBank/DDBJ whole genome shotgun (WGS) entry which is preliminary data.</text>
</comment>
<evidence type="ECO:0000256" key="1">
    <source>
        <dbReference type="SAM" id="MobiDB-lite"/>
    </source>
</evidence>
<feature type="compositionally biased region" description="Pro residues" evidence="1">
    <location>
        <begin position="75"/>
        <end position="94"/>
    </location>
</feature>
<protein>
    <submittedName>
        <fullName evidence="3">Uncharacterized protein</fullName>
    </submittedName>
</protein>
<proteinExistence type="predicted"/>
<name>A0A512DN49_9PROT</name>
<reference evidence="3 4" key="1">
    <citation type="submission" date="2019-07" db="EMBL/GenBank/DDBJ databases">
        <title>Whole genome shotgun sequence of Skermanella aerolata NBRC 106429.</title>
        <authorList>
            <person name="Hosoyama A."/>
            <person name="Uohara A."/>
            <person name="Ohji S."/>
            <person name="Ichikawa N."/>
        </authorList>
    </citation>
    <scope>NUCLEOTIDE SEQUENCE [LARGE SCALE GENOMIC DNA]</scope>
    <source>
        <strain evidence="3 4">NBRC 106429</strain>
    </source>
</reference>
<dbReference type="Proteomes" id="UP000321523">
    <property type="component" value="Unassembled WGS sequence"/>
</dbReference>
<accession>A0A512DN49</accession>